<evidence type="ECO:0000256" key="1">
    <source>
        <dbReference type="ARBA" id="ARBA00023015"/>
    </source>
</evidence>
<feature type="domain" description="HTH tetR-type" evidence="5">
    <location>
        <begin position="16"/>
        <end position="77"/>
    </location>
</feature>
<dbReference type="Pfam" id="PF00440">
    <property type="entry name" value="TetR_N"/>
    <property type="match status" value="1"/>
</dbReference>
<keyword evidence="7" id="KW-1185">Reference proteome</keyword>
<dbReference type="PANTHER" id="PTHR30055">
    <property type="entry name" value="HTH-TYPE TRANSCRIPTIONAL REGULATOR RUTR"/>
    <property type="match status" value="1"/>
</dbReference>
<dbReference type="RefSeq" id="WP_380635025.1">
    <property type="nucleotide sequence ID" value="NZ_JBHSQO010000008.1"/>
</dbReference>
<dbReference type="PANTHER" id="PTHR30055:SF234">
    <property type="entry name" value="HTH-TYPE TRANSCRIPTIONAL REGULATOR BETI"/>
    <property type="match status" value="1"/>
</dbReference>
<evidence type="ECO:0000313" key="6">
    <source>
        <dbReference type="EMBL" id="MFC6089676.1"/>
    </source>
</evidence>
<proteinExistence type="predicted"/>
<reference evidence="7" key="1">
    <citation type="journal article" date="2019" name="Int. J. Syst. Evol. Microbiol.">
        <title>The Global Catalogue of Microorganisms (GCM) 10K type strain sequencing project: providing services to taxonomists for standard genome sequencing and annotation.</title>
        <authorList>
            <consortium name="The Broad Institute Genomics Platform"/>
            <consortium name="The Broad Institute Genome Sequencing Center for Infectious Disease"/>
            <person name="Wu L."/>
            <person name="Ma J."/>
        </authorList>
    </citation>
    <scope>NUCLEOTIDE SEQUENCE [LARGE SCALE GENOMIC DNA]</scope>
    <source>
        <strain evidence="7">CGMCC 4.7246</strain>
    </source>
</reference>
<dbReference type="Pfam" id="PF13305">
    <property type="entry name" value="TetR_C_33"/>
    <property type="match status" value="1"/>
</dbReference>
<organism evidence="6 7">
    <name type="scientific">Saccharothrix lopnurensis</name>
    <dbReference type="NCBI Taxonomy" id="1670621"/>
    <lineage>
        <taxon>Bacteria</taxon>
        <taxon>Bacillati</taxon>
        <taxon>Actinomycetota</taxon>
        <taxon>Actinomycetes</taxon>
        <taxon>Pseudonocardiales</taxon>
        <taxon>Pseudonocardiaceae</taxon>
        <taxon>Saccharothrix</taxon>
    </lineage>
</organism>
<evidence type="ECO:0000256" key="2">
    <source>
        <dbReference type="ARBA" id="ARBA00023125"/>
    </source>
</evidence>
<keyword evidence="1" id="KW-0805">Transcription regulation</keyword>
<keyword evidence="3" id="KW-0804">Transcription</keyword>
<evidence type="ECO:0000256" key="4">
    <source>
        <dbReference type="PROSITE-ProRule" id="PRU00335"/>
    </source>
</evidence>
<dbReference type="SUPFAM" id="SSF46689">
    <property type="entry name" value="Homeodomain-like"/>
    <property type="match status" value="1"/>
</dbReference>
<evidence type="ECO:0000256" key="3">
    <source>
        <dbReference type="ARBA" id="ARBA00023163"/>
    </source>
</evidence>
<dbReference type="InterPro" id="IPR009057">
    <property type="entry name" value="Homeodomain-like_sf"/>
</dbReference>
<dbReference type="InterPro" id="IPR025996">
    <property type="entry name" value="MT1864/Rv1816-like_C"/>
</dbReference>
<name>A0ABW1P2K6_9PSEU</name>
<comment type="caution">
    <text evidence="6">The sequence shown here is derived from an EMBL/GenBank/DDBJ whole genome shotgun (WGS) entry which is preliminary data.</text>
</comment>
<feature type="DNA-binding region" description="H-T-H motif" evidence="4">
    <location>
        <begin position="40"/>
        <end position="59"/>
    </location>
</feature>
<gene>
    <name evidence="6" type="ORF">ACFP3R_10375</name>
</gene>
<dbReference type="EMBL" id="JBHSQO010000008">
    <property type="protein sequence ID" value="MFC6089676.1"/>
    <property type="molecule type" value="Genomic_DNA"/>
</dbReference>
<dbReference type="InterPro" id="IPR050109">
    <property type="entry name" value="HTH-type_TetR-like_transc_reg"/>
</dbReference>
<evidence type="ECO:0000313" key="7">
    <source>
        <dbReference type="Proteomes" id="UP001596220"/>
    </source>
</evidence>
<dbReference type="Gene3D" id="1.10.357.10">
    <property type="entry name" value="Tetracycline Repressor, domain 2"/>
    <property type="match status" value="1"/>
</dbReference>
<dbReference type="Proteomes" id="UP001596220">
    <property type="component" value="Unassembled WGS sequence"/>
</dbReference>
<accession>A0ABW1P2K6</accession>
<dbReference type="SUPFAM" id="SSF48498">
    <property type="entry name" value="Tetracyclin repressor-like, C-terminal domain"/>
    <property type="match status" value="1"/>
</dbReference>
<keyword evidence="2 4" id="KW-0238">DNA-binding</keyword>
<evidence type="ECO:0000259" key="5">
    <source>
        <dbReference type="PROSITE" id="PS50977"/>
    </source>
</evidence>
<dbReference type="InterPro" id="IPR001647">
    <property type="entry name" value="HTH_TetR"/>
</dbReference>
<dbReference type="PROSITE" id="PS50977">
    <property type="entry name" value="HTH_TETR_2"/>
    <property type="match status" value="1"/>
</dbReference>
<sequence length="205" mass="21863">MSTSGGRPRNRRGDGALLREEIVRGAGRLLEETGSEDAVTLRAIARTVGIAAPSIYAHFPDRESVLLAVVQDAFADLGRAMTMVDEADPVARLRAVCAAYLDFALTRPARYRVLFGGAWSAARAQETPTVAADAATVGFDVFDVLVRAVRDCADAGRSTGTDPFADATALWAGLHGLAALRPVTPMFPWPDGVLDRLVDRLVLLT</sequence>
<protein>
    <submittedName>
        <fullName evidence="6">TetR/AcrR family transcriptional regulator</fullName>
    </submittedName>
</protein>
<dbReference type="InterPro" id="IPR036271">
    <property type="entry name" value="Tet_transcr_reg_TetR-rel_C_sf"/>
</dbReference>